<dbReference type="EMBL" id="FNEK01000001">
    <property type="protein sequence ID" value="SDI22816.1"/>
    <property type="molecule type" value="Genomic_DNA"/>
</dbReference>
<accession>A0A1G8IVC3</accession>
<protein>
    <submittedName>
        <fullName evidence="1">Uncharacterized protein</fullName>
    </submittedName>
</protein>
<dbReference type="Proteomes" id="UP000199382">
    <property type="component" value="Unassembled WGS sequence"/>
</dbReference>
<proteinExistence type="predicted"/>
<keyword evidence="2" id="KW-1185">Reference proteome</keyword>
<dbReference type="STRING" id="571298.SAMN04488026_1001141"/>
<evidence type="ECO:0000313" key="1">
    <source>
        <dbReference type="EMBL" id="SDI22816.1"/>
    </source>
</evidence>
<dbReference type="AlphaFoldDB" id="A0A1G8IVC3"/>
<organism evidence="1 2">
    <name type="scientific">Aliiruegeria lutimaris</name>
    <dbReference type="NCBI Taxonomy" id="571298"/>
    <lineage>
        <taxon>Bacteria</taxon>
        <taxon>Pseudomonadati</taxon>
        <taxon>Pseudomonadota</taxon>
        <taxon>Alphaproteobacteria</taxon>
        <taxon>Rhodobacterales</taxon>
        <taxon>Roseobacteraceae</taxon>
        <taxon>Aliiruegeria</taxon>
    </lineage>
</organism>
<name>A0A1G8IVC3_9RHOB</name>
<gene>
    <name evidence="1" type="ORF">SAMN04488026_1001141</name>
</gene>
<reference evidence="1 2" key="1">
    <citation type="submission" date="2016-10" db="EMBL/GenBank/DDBJ databases">
        <authorList>
            <person name="de Groot N.N."/>
        </authorList>
    </citation>
    <scope>NUCLEOTIDE SEQUENCE [LARGE SCALE GENOMIC DNA]</scope>
    <source>
        <strain evidence="1 2">DSM 25294</strain>
    </source>
</reference>
<sequence>MERPAVSPGAFLFRQTPPFARTILWIVPPAGIFGERGKWIACFILFLQIS</sequence>
<evidence type="ECO:0000313" key="2">
    <source>
        <dbReference type="Proteomes" id="UP000199382"/>
    </source>
</evidence>